<name>A0A5C6EF81_9BACT</name>
<organism evidence="3 4">
    <name type="scientific">Rubripirellula tenax</name>
    <dbReference type="NCBI Taxonomy" id="2528015"/>
    <lineage>
        <taxon>Bacteria</taxon>
        <taxon>Pseudomonadati</taxon>
        <taxon>Planctomycetota</taxon>
        <taxon>Planctomycetia</taxon>
        <taxon>Pirellulales</taxon>
        <taxon>Pirellulaceae</taxon>
        <taxon>Rubripirellula</taxon>
    </lineage>
</organism>
<comment type="caution">
    <text evidence="3">The sequence shown here is derived from an EMBL/GenBank/DDBJ whole genome shotgun (WGS) entry which is preliminary data.</text>
</comment>
<dbReference type="InterPro" id="IPR051518">
    <property type="entry name" value="Sucrose_Phosphatase"/>
</dbReference>
<reference evidence="3 4" key="1">
    <citation type="submission" date="2019-02" db="EMBL/GenBank/DDBJ databases">
        <title>Deep-cultivation of Planctomycetes and their phenomic and genomic characterization uncovers novel biology.</title>
        <authorList>
            <person name="Wiegand S."/>
            <person name="Jogler M."/>
            <person name="Boedeker C."/>
            <person name="Pinto D."/>
            <person name="Vollmers J."/>
            <person name="Rivas-Marin E."/>
            <person name="Kohn T."/>
            <person name="Peeters S.H."/>
            <person name="Heuer A."/>
            <person name="Rast P."/>
            <person name="Oberbeckmann S."/>
            <person name="Bunk B."/>
            <person name="Jeske O."/>
            <person name="Meyerdierks A."/>
            <person name="Storesund J.E."/>
            <person name="Kallscheuer N."/>
            <person name="Luecker S."/>
            <person name="Lage O.M."/>
            <person name="Pohl T."/>
            <person name="Merkel B.J."/>
            <person name="Hornburger P."/>
            <person name="Mueller R.-W."/>
            <person name="Bruemmer F."/>
            <person name="Labrenz M."/>
            <person name="Spormann A.M."/>
            <person name="Op Den Camp H."/>
            <person name="Overmann J."/>
            <person name="Amann R."/>
            <person name="Jetten M.S.M."/>
            <person name="Mascher T."/>
            <person name="Medema M.H."/>
            <person name="Devos D.P."/>
            <person name="Kaster A.-K."/>
            <person name="Ovreas L."/>
            <person name="Rohde M."/>
            <person name="Galperin M.Y."/>
            <person name="Jogler C."/>
        </authorList>
    </citation>
    <scope>NUCLEOTIDE SEQUENCE [LARGE SCALE GENOMIC DNA]</scope>
    <source>
        <strain evidence="3 4">Poly51</strain>
    </source>
</reference>
<dbReference type="InterPro" id="IPR023214">
    <property type="entry name" value="HAD_sf"/>
</dbReference>
<accession>A0A5C6EF81</accession>
<dbReference type="Proteomes" id="UP000318288">
    <property type="component" value="Unassembled WGS sequence"/>
</dbReference>
<evidence type="ECO:0000256" key="1">
    <source>
        <dbReference type="ARBA" id="ARBA00022801"/>
    </source>
</evidence>
<gene>
    <name evidence="3" type="primary">mfppA</name>
    <name evidence="3" type="ORF">Poly51_54540</name>
</gene>
<keyword evidence="4" id="KW-1185">Reference proteome</keyword>
<dbReference type="SFLD" id="SFLDG01140">
    <property type="entry name" value="C2.B:_Phosphomannomutase_and_P"/>
    <property type="match status" value="1"/>
</dbReference>
<dbReference type="InterPro" id="IPR036412">
    <property type="entry name" value="HAD-like_sf"/>
</dbReference>
<sequence>MLGAAPTVIHVVERQMKVPIAVLATDLDGTLIPNLDESLEVEALSKLSTLIVDAGLKLLFVTGRSYSLTIDAIEQFRLPPPDAILCDVGSCLMERAGDQGYGISEVYQAAMTNNLQGWTHARICEGVRSAGLPLELQDATRQTNAKCSFYFDGPDLSLIEKRTSEWIADQGAPLQMVISVDPIDSRGLLDLLPKGVNKAFGLHWWRESQGFDHKQIVFAGDSGNDTAAMVSGVRSIVVANAADSLIQAARHHHRDSGDLVLAKRNATCGVLDGLRHFLDL</sequence>
<evidence type="ECO:0000313" key="4">
    <source>
        <dbReference type="Proteomes" id="UP000318288"/>
    </source>
</evidence>
<dbReference type="Gene3D" id="3.90.1070.10">
    <property type="match status" value="1"/>
</dbReference>
<proteinExistence type="predicted"/>
<dbReference type="AlphaFoldDB" id="A0A5C6EF81"/>
<dbReference type="OrthoDB" id="9781413at2"/>
<dbReference type="GO" id="GO:0016791">
    <property type="term" value="F:phosphatase activity"/>
    <property type="evidence" value="ECO:0007669"/>
    <property type="project" value="UniProtKB-ARBA"/>
</dbReference>
<dbReference type="InterPro" id="IPR006379">
    <property type="entry name" value="HAD-SF_hydro_IIB"/>
</dbReference>
<feature type="domain" description="Sucrose phosphatase-like" evidence="2">
    <location>
        <begin position="22"/>
        <end position="277"/>
    </location>
</feature>
<keyword evidence="1 3" id="KW-0378">Hydrolase</keyword>
<dbReference type="SUPFAM" id="SSF56784">
    <property type="entry name" value="HAD-like"/>
    <property type="match status" value="1"/>
</dbReference>
<dbReference type="SFLD" id="SFLDS00003">
    <property type="entry name" value="Haloacid_Dehalogenase"/>
    <property type="match status" value="1"/>
</dbReference>
<protein>
    <submittedName>
        <fullName evidence="3">Mannosylfructose-phosphate phosphatase</fullName>
        <ecNumber evidence="3">3.1.3.79</ecNumber>
    </submittedName>
</protein>
<dbReference type="Pfam" id="PF05116">
    <property type="entry name" value="S6PP"/>
    <property type="match status" value="1"/>
</dbReference>
<dbReference type="EC" id="3.1.3.79" evidence="3"/>
<dbReference type="PANTHER" id="PTHR46521">
    <property type="entry name" value="SUCROSE-PHOSPHATASE 2-RELATED"/>
    <property type="match status" value="1"/>
</dbReference>
<dbReference type="PANTHER" id="PTHR46521:SF4">
    <property type="entry name" value="SUCROSE-PHOSPHATASE 2-RELATED"/>
    <property type="match status" value="1"/>
</dbReference>
<evidence type="ECO:0000259" key="2">
    <source>
        <dbReference type="Pfam" id="PF05116"/>
    </source>
</evidence>
<dbReference type="NCBIfam" id="TIGR01484">
    <property type="entry name" value="HAD-SF-IIB"/>
    <property type="match status" value="1"/>
</dbReference>
<evidence type="ECO:0000313" key="3">
    <source>
        <dbReference type="EMBL" id="TWU47652.1"/>
    </source>
</evidence>
<dbReference type="InterPro" id="IPR006380">
    <property type="entry name" value="SPP-like_dom"/>
</dbReference>
<dbReference type="Gene3D" id="3.40.50.1000">
    <property type="entry name" value="HAD superfamily/HAD-like"/>
    <property type="match status" value="1"/>
</dbReference>
<dbReference type="SFLD" id="SFLDG01141">
    <property type="entry name" value="C2.B.1:_Sucrose_Phosphatase_Li"/>
    <property type="match status" value="1"/>
</dbReference>
<dbReference type="EMBL" id="SJPW01000007">
    <property type="protein sequence ID" value="TWU47652.1"/>
    <property type="molecule type" value="Genomic_DNA"/>
</dbReference>